<reference evidence="2" key="1">
    <citation type="journal article" date="2019" name="Int. J. Syst. Evol. Microbiol.">
        <title>The Global Catalogue of Microorganisms (GCM) 10K type strain sequencing project: providing services to taxonomists for standard genome sequencing and annotation.</title>
        <authorList>
            <consortium name="The Broad Institute Genomics Platform"/>
            <consortium name="The Broad Institute Genome Sequencing Center for Infectious Disease"/>
            <person name="Wu L."/>
            <person name="Ma J."/>
        </authorList>
    </citation>
    <scope>NUCLEOTIDE SEQUENCE [LARGE SCALE GENOMIC DNA]</scope>
    <source>
        <strain evidence="2">CGMCC 4.7367</strain>
    </source>
</reference>
<name>A0ABQ3MQE9_9PSEU</name>
<evidence type="ECO:0000313" key="1">
    <source>
        <dbReference type="EMBL" id="GHH52171.1"/>
    </source>
</evidence>
<accession>A0ABQ3MQE9</accession>
<sequence length="214" mass="24640">MKLEGERWRTLVSTVRLGKDEYRVVRPAQPVSHAPLFEGFEGVESCVDKNAARTIAMAWVFAMRSPRTLVYLPLRQSGNTECVWSDGPFLDLVLMHHSLGFRLSRWKEVRARLGDGRPHTVVCRGFGAEPDHERRYHRENRDLLRGEVVGETVFVVGSAPAFHSAGPEFQRLVEDGPQFMHENPGEHCCAEITEDLRHWKWLHVFYCDDHRVHA</sequence>
<dbReference type="EMBL" id="BNAR01000011">
    <property type="protein sequence ID" value="GHH52171.1"/>
    <property type="molecule type" value="Genomic_DNA"/>
</dbReference>
<organism evidence="1 2">
    <name type="scientific">Lentzea cavernae</name>
    <dbReference type="NCBI Taxonomy" id="2020703"/>
    <lineage>
        <taxon>Bacteria</taxon>
        <taxon>Bacillati</taxon>
        <taxon>Actinomycetota</taxon>
        <taxon>Actinomycetes</taxon>
        <taxon>Pseudonocardiales</taxon>
        <taxon>Pseudonocardiaceae</taxon>
        <taxon>Lentzea</taxon>
    </lineage>
</organism>
<gene>
    <name evidence="1" type="ORF">GCM10017774_63810</name>
</gene>
<proteinExistence type="predicted"/>
<protein>
    <submittedName>
        <fullName evidence="1">Uncharacterized protein</fullName>
    </submittedName>
</protein>
<keyword evidence="2" id="KW-1185">Reference proteome</keyword>
<dbReference type="RefSeq" id="WP_191303034.1">
    <property type="nucleotide sequence ID" value="NZ_BNAR01000011.1"/>
</dbReference>
<dbReference type="Proteomes" id="UP000605568">
    <property type="component" value="Unassembled WGS sequence"/>
</dbReference>
<evidence type="ECO:0000313" key="2">
    <source>
        <dbReference type="Proteomes" id="UP000605568"/>
    </source>
</evidence>
<comment type="caution">
    <text evidence="1">The sequence shown here is derived from an EMBL/GenBank/DDBJ whole genome shotgun (WGS) entry which is preliminary data.</text>
</comment>